<comment type="caution">
    <text evidence="1">The sequence shown here is derived from an EMBL/GenBank/DDBJ whole genome shotgun (WGS) entry which is preliminary data.</text>
</comment>
<dbReference type="Proteomes" id="UP001190700">
    <property type="component" value="Unassembled WGS sequence"/>
</dbReference>
<accession>A0AAE0GL26</accession>
<protein>
    <submittedName>
        <fullName evidence="1">Uncharacterized protein</fullName>
    </submittedName>
</protein>
<keyword evidence="2" id="KW-1185">Reference proteome</keyword>
<name>A0AAE0GL26_9CHLO</name>
<dbReference type="EMBL" id="LGRX02004581">
    <property type="protein sequence ID" value="KAK3280003.1"/>
    <property type="molecule type" value="Genomic_DNA"/>
</dbReference>
<reference evidence="1 2" key="1">
    <citation type="journal article" date="2015" name="Genome Biol. Evol.">
        <title>Comparative Genomics of a Bacterivorous Green Alga Reveals Evolutionary Causalities and Consequences of Phago-Mixotrophic Mode of Nutrition.</title>
        <authorList>
            <person name="Burns J.A."/>
            <person name="Paasch A."/>
            <person name="Narechania A."/>
            <person name="Kim E."/>
        </authorList>
    </citation>
    <scope>NUCLEOTIDE SEQUENCE [LARGE SCALE GENOMIC DNA]</scope>
    <source>
        <strain evidence="1 2">PLY_AMNH</strain>
    </source>
</reference>
<proteinExistence type="predicted"/>
<sequence length="124" mass="13759">MIRLSRQRAWCWVGSPSIRLIKAKSLVRGGVSDTLIKAKSPGARGQPWDACQGKEPGVRWAALDTLIKAKSLLIWKEAEFRATSLKRAEAGLGDTVWTARTRRLTPKSITPTSKFPDDEKDEAL</sequence>
<evidence type="ECO:0000313" key="1">
    <source>
        <dbReference type="EMBL" id="KAK3280003.1"/>
    </source>
</evidence>
<evidence type="ECO:0000313" key="2">
    <source>
        <dbReference type="Proteomes" id="UP001190700"/>
    </source>
</evidence>
<gene>
    <name evidence="1" type="ORF">CYMTET_12141</name>
</gene>
<organism evidence="1 2">
    <name type="scientific">Cymbomonas tetramitiformis</name>
    <dbReference type="NCBI Taxonomy" id="36881"/>
    <lineage>
        <taxon>Eukaryota</taxon>
        <taxon>Viridiplantae</taxon>
        <taxon>Chlorophyta</taxon>
        <taxon>Pyramimonadophyceae</taxon>
        <taxon>Pyramimonadales</taxon>
        <taxon>Pyramimonadaceae</taxon>
        <taxon>Cymbomonas</taxon>
    </lineage>
</organism>
<dbReference type="AlphaFoldDB" id="A0AAE0GL26"/>